<sequence length="323" mass="37349">DQNDSIKPLEFLKEELVENFGQVGVQTHHLQSRLHLLNKELQLRYGINYYNHYLTSSNQTLYEALQQITTKLNCMNFNQLTMNDISLMSILNNIHLDEYNSNETEEYNGNEIIEYLKKCPFIRIYEDIILSLGNMHLSNFPLDNSTCTNDQNIQHEERCTKVVEFVKLLQRQWSKLLIAIEDINVKLARHHQYLNGLYSLIILNTKIEEINLRICETYNGVQLISMLADCCLEPIRDKSTQNEVIDMSKTGMKSTTITNTLGEQKAITINKEIVINSTLRQMDHISGPSGYLVSVSLRHRIELYYLDCNVYAYTVSGSPAKRG</sequence>
<gene>
    <name evidence="1" type="ORF">SCUD_LOCUS20870</name>
</gene>
<reference evidence="1 2" key="2">
    <citation type="submission" date="2018-11" db="EMBL/GenBank/DDBJ databases">
        <authorList>
            <consortium name="Pathogen Informatics"/>
        </authorList>
    </citation>
    <scope>NUCLEOTIDE SEQUENCE [LARGE SCALE GENOMIC DNA]</scope>
    <source>
        <strain evidence="1">Dakar</strain>
        <strain evidence="2">Dakar, Senegal</strain>
    </source>
</reference>
<keyword evidence="2" id="KW-1185">Reference proteome</keyword>
<protein>
    <submittedName>
        <fullName evidence="3">BBS2_C domain-containing protein</fullName>
    </submittedName>
</protein>
<evidence type="ECO:0000313" key="2">
    <source>
        <dbReference type="Proteomes" id="UP000279833"/>
    </source>
</evidence>
<dbReference type="WBParaSite" id="SCUD_0002087401-mRNA-1">
    <property type="protein sequence ID" value="SCUD_0002087401-mRNA-1"/>
    <property type="gene ID" value="SCUD_0002087401"/>
</dbReference>
<evidence type="ECO:0000313" key="3">
    <source>
        <dbReference type="WBParaSite" id="SCUD_0002087401-mRNA-1"/>
    </source>
</evidence>
<name>A0A183L0M2_9TREM</name>
<evidence type="ECO:0000313" key="1">
    <source>
        <dbReference type="EMBL" id="VDP73641.1"/>
    </source>
</evidence>
<dbReference type="STRING" id="6186.A0A183L0M2"/>
<proteinExistence type="predicted"/>
<dbReference type="AlphaFoldDB" id="A0A183L0M2"/>
<reference evidence="3" key="1">
    <citation type="submission" date="2016-06" db="UniProtKB">
        <authorList>
            <consortium name="WormBaseParasite"/>
        </authorList>
    </citation>
    <scope>IDENTIFICATION</scope>
</reference>
<organism evidence="3">
    <name type="scientific">Schistosoma curassoni</name>
    <dbReference type="NCBI Taxonomy" id="6186"/>
    <lineage>
        <taxon>Eukaryota</taxon>
        <taxon>Metazoa</taxon>
        <taxon>Spiralia</taxon>
        <taxon>Lophotrochozoa</taxon>
        <taxon>Platyhelminthes</taxon>
        <taxon>Trematoda</taxon>
        <taxon>Digenea</taxon>
        <taxon>Strigeidida</taxon>
        <taxon>Schistosomatoidea</taxon>
        <taxon>Schistosomatidae</taxon>
        <taxon>Schistosoma</taxon>
    </lineage>
</organism>
<dbReference type="EMBL" id="UZAK01045229">
    <property type="protein sequence ID" value="VDP73641.1"/>
    <property type="molecule type" value="Genomic_DNA"/>
</dbReference>
<accession>A0A183L0M2</accession>
<dbReference type="Proteomes" id="UP000279833">
    <property type="component" value="Unassembled WGS sequence"/>
</dbReference>